<reference evidence="7" key="1">
    <citation type="journal article" date="2014" name="Int. J. Syst. Evol. Microbiol.">
        <title>Complete genome sequence of Corynebacterium casei LMG S-19264T (=DSM 44701T), isolated from a smear-ripened cheese.</title>
        <authorList>
            <consortium name="US DOE Joint Genome Institute (JGI-PGF)"/>
            <person name="Walter F."/>
            <person name="Albersmeier A."/>
            <person name="Kalinowski J."/>
            <person name="Ruckert C."/>
        </authorList>
    </citation>
    <scope>NUCLEOTIDE SEQUENCE</scope>
    <source>
        <strain evidence="7">CGMCC 1.15762</strain>
    </source>
</reference>
<dbReference type="PRINTS" id="PR00344">
    <property type="entry name" value="BCTRLSENSOR"/>
</dbReference>
<dbReference type="InterPro" id="IPR004358">
    <property type="entry name" value="Sig_transdc_His_kin-like_C"/>
</dbReference>
<evidence type="ECO:0000256" key="3">
    <source>
        <dbReference type="PROSITE-ProRule" id="PRU00169"/>
    </source>
</evidence>
<dbReference type="Gene3D" id="3.30.565.10">
    <property type="entry name" value="Histidine kinase-like ATPase, C-terminal domain"/>
    <property type="match status" value="1"/>
</dbReference>
<gene>
    <name evidence="7" type="ORF">GCM10011415_17800</name>
</gene>
<keyword evidence="7" id="KW-0418">Kinase</keyword>
<dbReference type="GO" id="GO:0000160">
    <property type="term" value="P:phosphorelay signal transduction system"/>
    <property type="evidence" value="ECO:0007669"/>
    <property type="project" value="InterPro"/>
</dbReference>
<keyword evidence="3" id="KW-0597">Phosphoprotein</keyword>
<dbReference type="PANTHER" id="PTHR43065">
    <property type="entry name" value="SENSOR HISTIDINE KINASE"/>
    <property type="match status" value="1"/>
</dbReference>
<dbReference type="InterPro" id="IPR011006">
    <property type="entry name" value="CheY-like_superfamily"/>
</dbReference>
<dbReference type="SUPFAM" id="SSF55785">
    <property type="entry name" value="PYP-like sensor domain (PAS domain)"/>
    <property type="match status" value="1"/>
</dbReference>
<dbReference type="PANTHER" id="PTHR43065:SF42">
    <property type="entry name" value="TWO-COMPONENT SENSOR PPRA"/>
    <property type="match status" value="1"/>
</dbReference>
<accession>A0A8J2ZJ56</accession>
<comment type="caution">
    <text evidence="7">The sequence shown here is derived from an EMBL/GenBank/DDBJ whole genome shotgun (WGS) entry which is preliminary data.</text>
</comment>
<dbReference type="InterPro" id="IPR001789">
    <property type="entry name" value="Sig_transdc_resp-reg_receiver"/>
</dbReference>
<dbReference type="RefSeq" id="WP_188789872.1">
    <property type="nucleotide sequence ID" value="NZ_BMJV01000003.1"/>
</dbReference>
<dbReference type="AlphaFoldDB" id="A0A8J2ZJ56"/>
<dbReference type="CDD" id="cd00156">
    <property type="entry name" value="REC"/>
    <property type="match status" value="1"/>
</dbReference>
<dbReference type="GO" id="GO:0004673">
    <property type="term" value="F:protein histidine kinase activity"/>
    <property type="evidence" value="ECO:0007669"/>
    <property type="project" value="UniProtKB-EC"/>
</dbReference>
<evidence type="ECO:0000256" key="1">
    <source>
        <dbReference type="ARBA" id="ARBA00000085"/>
    </source>
</evidence>
<dbReference type="EC" id="2.7.13.3" evidence="2"/>
<sequence>MSKDALTQAGLNLIQQALSIYDSDLRLAVCNRPFVEMFELPERLAVEGADFAETIHHLVTRGEYGDVADVDAFVRARVKQARAFEPHYMERERASGQVISVEGSPLPQGGWVTVYTDITATRRQERLLRTRSELLSGEVLARSEALAASNRQLAAANAALAEAQRELREIEARTRLTTEMMPAHIARVNASLHYTFSNRRLPLVMPGRPADIIGLHVRDALGAAQEKVVPCLHRALAGEQSVLEFTDDGSSRRIRAVFTPDPAEPGVYILSHDVTEETQARAALQQTRRRELAAQLTSGLAHDFSNLLTIILSMQSRLARLVDQPEAEPLITATTRAARRGGDLLGRIADMTSHRSWRPEAVALRPFLREIEVLATPSLPAGIAFEVLAEAEGEVLLDPGMLQDAVLNLLLNAADACGGHGHIRLAVRTIRDTWLEIELRDSGTGFSPHVMAHALDPFFTTKGGEGSGLGLAMVYDMVKLAGGDIKLGNHEGGAVVTLRLPLRRAEALPRQGLVLLVEDSLELRAEVREMLTALGYSVVEASSVDEAVMLAEGLPVELVLSDITLEGEASGTALPGLLPHLPVRLMTSLPPGHALHIEALRHGPVLAKPFGSETLVAFLETDSKRRRA</sequence>
<keyword evidence="4" id="KW-0175">Coiled coil</keyword>
<feature type="domain" description="Histidine kinase" evidence="5">
    <location>
        <begin position="299"/>
        <end position="504"/>
    </location>
</feature>
<reference evidence="7" key="2">
    <citation type="submission" date="2020-09" db="EMBL/GenBank/DDBJ databases">
        <authorList>
            <person name="Sun Q."/>
            <person name="Zhou Y."/>
        </authorList>
    </citation>
    <scope>NUCLEOTIDE SEQUENCE</scope>
    <source>
        <strain evidence="7">CGMCC 1.15762</strain>
    </source>
</reference>
<evidence type="ECO:0000256" key="2">
    <source>
        <dbReference type="ARBA" id="ARBA00012438"/>
    </source>
</evidence>
<dbReference type="SMART" id="SM00448">
    <property type="entry name" value="REC"/>
    <property type="match status" value="1"/>
</dbReference>
<dbReference type="EMBL" id="BMJV01000003">
    <property type="protein sequence ID" value="GGG70602.1"/>
    <property type="molecule type" value="Genomic_DNA"/>
</dbReference>
<dbReference type="SUPFAM" id="SSF55874">
    <property type="entry name" value="ATPase domain of HSP90 chaperone/DNA topoisomerase II/histidine kinase"/>
    <property type="match status" value="1"/>
</dbReference>
<comment type="catalytic activity">
    <reaction evidence="1">
        <text>ATP + protein L-histidine = ADP + protein N-phospho-L-histidine.</text>
        <dbReference type="EC" id="2.7.13.3"/>
    </reaction>
</comment>
<proteinExistence type="predicted"/>
<keyword evidence="7" id="KW-0808">Transferase</keyword>
<name>A0A8J2ZJ56_9RHOB</name>
<evidence type="ECO:0000313" key="7">
    <source>
        <dbReference type="EMBL" id="GGG70602.1"/>
    </source>
</evidence>
<dbReference type="InterPro" id="IPR036890">
    <property type="entry name" value="HATPase_C_sf"/>
</dbReference>
<dbReference type="Gene3D" id="1.10.287.130">
    <property type="match status" value="1"/>
</dbReference>
<dbReference type="InterPro" id="IPR003594">
    <property type="entry name" value="HATPase_dom"/>
</dbReference>
<feature type="domain" description="Response regulatory" evidence="6">
    <location>
        <begin position="513"/>
        <end position="623"/>
    </location>
</feature>
<feature type="modified residue" description="4-aspartylphosphate" evidence="3">
    <location>
        <position position="562"/>
    </location>
</feature>
<feature type="coiled-coil region" evidence="4">
    <location>
        <begin position="146"/>
        <end position="180"/>
    </location>
</feature>
<organism evidence="7 8">
    <name type="scientific">Salipiger pallidus</name>
    <dbReference type="NCBI Taxonomy" id="1775170"/>
    <lineage>
        <taxon>Bacteria</taxon>
        <taxon>Pseudomonadati</taxon>
        <taxon>Pseudomonadota</taxon>
        <taxon>Alphaproteobacteria</taxon>
        <taxon>Rhodobacterales</taxon>
        <taxon>Roseobacteraceae</taxon>
        <taxon>Salipiger</taxon>
    </lineage>
</organism>
<keyword evidence="8" id="KW-1185">Reference proteome</keyword>
<dbReference type="Pfam" id="PF08448">
    <property type="entry name" value="PAS_4"/>
    <property type="match status" value="1"/>
</dbReference>
<evidence type="ECO:0000259" key="5">
    <source>
        <dbReference type="PROSITE" id="PS50109"/>
    </source>
</evidence>
<dbReference type="InterPro" id="IPR013656">
    <property type="entry name" value="PAS_4"/>
</dbReference>
<dbReference type="PROSITE" id="PS50110">
    <property type="entry name" value="RESPONSE_REGULATORY"/>
    <property type="match status" value="1"/>
</dbReference>
<dbReference type="Pfam" id="PF12860">
    <property type="entry name" value="PAS_7"/>
    <property type="match status" value="1"/>
</dbReference>
<evidence type="ECO:0000259" key="6">
    <source>
        <dbReference type="PROSITE" id="PS50110"/>
    </source>
</evidence>
<dbReference type="InterPro" id="IPR035965">
    <property type="entry name" value="PAS-like_dom_sf"/>
</dbReference>
<dbReference type="Pfam" id="PF02518">
    <property type="entry name" value="HATPase_c"/>
    <property type="match status" value="1"/>
</dbReference>
<dbReference type="Gene3D" id="3.30.450.20">
    <property type="entry name" value="PAS domain"/>
    <property type="match status" value="2"/>
</dbReference>
<dbReference type="SUPFAM" id="SSF52172">
    <property type="entry name" value="CheY-like"/>
    <property type="match status" value="1"/>
</dbReference>
<evidence type="ECO:0000313" key="8">
    <source>
        <dbReference type="Proteomes" id="UP000617145"/>
    </source>
</evidence>
<dbReference type="Gene3D" id="3.40.50.2300">
    <property type="match status" value="1"/>
</dbReference>
<dbReference type="InterPro" id="IPR005467">
    <property type="entry name" value="His_kinase_dom"/>
</dbReference>
<dbReference type="PROSITE" id="PS50109">
    <property type="entry name" value="HIS_KIN"/>
    <property type="match status" value="1"/>
</dbReference>
<protein>
    <recommendedName>
        <fullName evidence="2">histidine kinase</fullName>
        <ecNumber evidence="2">2.7.13.3</ecNumber>
    </recommendedName>
</protein>
<dbReference type="SMART" id="SM00387">
    <property type="entry name" value="HATPase_c"/>
    <property type="match status" value="1"/>
</dbReference>
<dbReference type="Proteomes" id="UP000617145">
    <property type="component" value="Unassembled WGS sequence"/>
</dbReference>
<evidence type="ECO:0000256" key="4">
    <source>
        <dbReference type="SAM" id="Coils"/>
    </source>
</evidence>